<reference evidence="1 2" key="1">
    <citation type="submission" date="2020-07" db="EMBL/GenBank/DDBJ databases">
        <title>Sequencing the genomes of 1000 actinobacteria strains.</title>
        <authorList>
            <person name="Klenk H.-P."/>
        </authorList>
    </citation>
    <scope>NUCLEOTIDE SEQUENCE [LARGE SCALE GENOMIC DNA]</scope>
    <source>
        <strain evidence="1 2">DSM 19970</strain>
    </source>
</reference>
<name>A0A7Y9Z9R9_9MICO</name>
<dbReference type="Proteomes" id="UP000547973">
    <property type="component" value="Unassembled WGS sequence"/>
</dbReference>
<sequence length="73" mass="8101">MGHHRGADVVNEVGTPECHAHHEFSILAHTQQREIVRAWASDGAAVGILTMVAAYREHDPAWFDRCRPTAAEL</sequence>
<dbReference type="AlphaFoldDB" id="A0A7Y9Z9R9"/>
<comment type="caution">
    <text evidence="1">The sequence shown here is derived from an EMBL/GenBank/DDBJ whole genome shotgun (WGS) entry which is preliminary data.</text>
</comment>
<accession>A0A7Y9Z9R9</accession>
<evidence type="ECO:0000313" key="1">
    <source>
        <dbReference type="EMBL" id="NYI41422.1"/>
    </source>
</evidence>
<proteinExistence type="predicted"/>
<dbReference type="EMBL" id="JACBZO010000001">
    <property type="protein sequence ID" value="NYI41422.1"/>
    <property type="molecule type" value="Genomic_DNA"/>
</dbReference>
<keyword evidence="2" id="KW-1185">Reference proteome</keyword>
<protein>
    <submittedName>
        <fullName evidence="1">Uncharacterized protein</fullName>
    </submittedName>
</protein>
<dbReference type="RefSeq" id="WP_179397819.1">
    <property type="nucleotide sequence ID" value="NZ_JACBZO010000001.1"/>
</dbReference>
<gene>
    <name evidence="1" type="ORF">BKA03_001541</name>
</gene>
<organism evidence="1 2">
    <name type="scientific">Demequina lutea</name>
    <dbReference type="NCBI Taxonomy" id="431489"/>
    <lineage>
        <taxon>Bacteria</taxon>
        <taxon>Bacillati</taxon>
        <taxon>Actinomycetota</taxon>
        <taxon>Actinomycetes</taxon>
        <taxon>Micrococcales</taxon>
        <taxon>Demequinaceae</taxon>
        <taxon>Demequina</taxon>
    </lineage>
</organism>
<evidence type="ECO:0000313" key="2">
    <source>
        <dbReference type="Proteomes" id="UP000547973"/>
    </source>
</evidence>